<organism evidence="1 2">
    <name type="scientific">Oryzomonas rubra</name>
    <dbReference type="NCBI Taxonomy" id="2509454"/>
    <lineage>
        <taxon>Bacteria</taxon>
        <taxon>Pseudomonadati</taxon>
        <taxon>Thermodesulfobacteriota</taxon>
        <taxon>Desulfuromonadia</taxon>
        <taxon>Geobacterales</taxon>
        <taxon>Geobacteraceae</taxon>
        <taxon>Oryzomonas</taxon>
    </lineage>
</organism>
<proteinExistence type="predicted"/>
<dbReference type="RefSeq" id="WP_149309640.1">
    <property type="nucleotide sequence ID" value="NZ_SRSD01000012.1"/>
</dbReference>
<dbReference type="Proteomes" id="UP000324298">
    <property type="component" value="Unassembled WGS sequence"/>
</dbReference>
<protein>
    <submittedName>
        <fullName evidence="1">Uncharacterized protein</fullName>
    </submittedName>
</protein>
<accession>A0A5A9X8X2</accession>
<name>A0A5A9X8X2_9BACT</name>
<sequence>MSRERIWFEVEAQVKKAAHRKYGAFGEMAVEDIVSEATVLVLSGYFDERDTDNISQLVFDSAVAAGIAKRPATSEKICPQCGSIHEYRNKICTACGADLDGAERMFFSTITSDVLPEVTDFYDVNATLSQLEIIQNIYTSMNDEPQARHIMQMVMSGEVETLDEASGRLGMQPNGAHRTLRRAGRKYAERRTQLDIEMEVAA</sequence>
<dbReference type="AlphaFoldDB" id="A0A5A9X8X2"/>
<comment type="caution">
    <text evidence="1">The sequence shown here is derived from an EMBL/GenBank/DDBJ whole genome shotgun (WGS) entry which is preliminary data.</text>
</comment>
<evidence type="ECO:0000313" key="1">
    <source>
        <dbReference type="EMBL" id="KAA0888081.1"/>
    </source>
</evidence>
<reference evidence="1 2" key="1">
    <citation type="submission" date="2019-04" db="EMBL/GenBank/DDBJ databases">
        <title>Geobacter ruber sp. nov., ferric-reducing bacteria isolated from paddy soil.</title>
        <authorList>
            <person name="Xu Z."/>
            <person name="Masuda Y."/>
            <person name="Itoh H."/>
            <person name="Senoo K."/>
        </authorList>
    </citation>
    <scope>NUCLEOTIDE SEQUENCE [LARGE SCALE GENOMIC DNA]</scope>
    <source>
        <strain evidence="1 2">Red88</strain>
    </source>
</reference>
<gene>
    <name evidence="1" type="ORF">ET418_16915</name>
</gene>
<keyword evidence="2" id="KW-1185">Reference proteome</keyword>
<dbReference type="EMBL" id="SRSD01000012">
    <property type="protein sequence ID" value="KAA0888081.1"/>
    <property type="molecule type" value="Genomic_DNA"/>
</dbReference>
<evidence type="ECO:0000313" key="2">
    <source>
        <dbReference type="Proteomes" id="UP000324298"/>
    </source>
</evidence>